<dbReference type="CTD" id="101929926"/>
<protein>
    <submittedName>
        <fullName evidence="3">LOW QUALITY PROTEIN: uncharacterized protein LOC109699115</fullName>
    </submittedName>
</protein>
<dbReference type="KEGG" id="ccan:109699115"/>
<feature type="region of interest" description="Disordered" evidence="1">
    <location>
        <begin position="248"/>
        <end position="268"/>
    </location>
</feature>
<keyword evidence="2" id="KW-0472">Membrane</keyword>
<dbReference type="OrthoDB" id="9808520at2759"/>
<keyword evidence="2" id="KW-1133">Transmembrane helix</keyword>
<dbReference type="RefSeq" id="XP_020039264.1">
    <property type="nucleotide sequence ID" value="XM_020183675.1"/>
</dbReference>
<sequence length="268" mass="30461">MIWFPGEQRPSVPCGTVGKMGGTEERHQKILSLLLICLLPSTKGKTCLRCWPELPALLDYDLQILWGSPGPPAELSQSIRSLFLEDSTLLKPWYLGETWPGNRDQGHHFASPEPYSPDFPPSHDSSSDRDHLEEQTAKFFNQVDHAIKKLRDDKALLLEEIHVHKGLFAESLNKRSKELKEKDIHSRMEVTECANCRIHFLSCNDPTLCPAKAVPTYKWVVGLIVVLLLAVVGSGYYYFWLKKKKAAQEGQDLPPEDEQKSQQQLEED</sequence>
<accession>A0A8B7W663</accession>
<reference evidence="3" key="1">
    <citation type="submission" date="2025-08" db="UniProtKB">
        <authorList>
            <consortium name="RefSeq"/>
        </authorList>
    </citation>
    <scope>IDENTIFICATION</scope>
    <source>
        <tissue evidence="3">Leukocyte</tissue>
    </source>
</reference>
<dbReference type="AlphaFoldDB" id="A0A8B7W663"/>
<evidence type="ECO:0000256" key="1">
    <source>
        <dbReference type="SAM" id="MobiDB-lite"/>
    </source>
</evidence>
<organism evidence="3">
    <name type="scientific">Castor canadensis</name>
    <name type="common">American beaver</name>
    <dbReference type="NCBI Taxonomy" id="51338"/>
    <lineage>
        <taxon>Eukaryota</taxon>
        <taxon>Metazoa</taxon>
        <taxon>Chordata</taxon>
        <taxon>Craniata</taxon>
        <taxon>Vertebrata</taxon>
        <taxon>Euteleostomi</taxon>
        <taxon>Mammalia</taxon>
        <taxon>Eutheria</taxon>
        <taxon>Euarchontoglires</taxon>
        <taxon>Glires</taxon>
        <taxon>Rodentia</taxon>
        <taxon>Castorimorpha</taxon>
        <taxon>Castoridae</taxon>
        <taxon>Castor</taxon>
    </lineage>
</organism>
<evidence type="ECO:0000256" key="2">
    <source>
        <dbReference type="SAM" id="Phobius"/>
    </source>
</evidence>
<evidence type="ECO:0000313" key="3">
    <source>
        <dbReference type="RefSeq" id="XP_020039264.1"/>
    </source>
</evidence>
<proteinExistence type="predicted"/>
<name>A0A8B7W663_CASCN</name>
<feature type="region of interest" description="Disordered" evidence="1">
    <location>
        <begin position="105"/>
        <end position="131"/>
    </location>
</feature>
<gene>
    <name evidence="3" type="primary">LOC109699115</name>
</gene>
<feature type="transmembrane region" description="Helical" evidence="2">
    <location>
        <begin position="219"/>
        <end position="239"/>
    </location>
</feature>
<keyword evidence="2" id="KW-0812">Transmembrane</keyword>